<dbReference type="EMBL" id="AZRA01000049">
    <property type="protein sequence ID" value="KDB52460.1"/>
    <property type="molecule type" value="Genomic_DNA"/>
</dbReference>
<accession>A0A059KM69</accession>
<evidence type="ECO:0000313" key="2">
    <source>
        <dbReference type="Proteomes" id="UP000026714"/>
    </source>
</evidence>
<evidence type="ECO:0008006" key="3">
    <source>
        <dbReference type="Google" id="ProtNLM"/>
    </source>
</evidence>
<evidence type="ECO:0000313" key="1">
    <source>
        <dbReference type="EMBL" id="KDB52460.1"/>
    </source>
</evidence>
<keyword evidence="2" id="KW-1185">Reference proteome</keyword>
<dbReference type="SUPFAM" id="SSF53756">
    <property type="entry name" value="UDP-Glycosyltransferase/glycogen phosphorylase"/>
    <property type="match status" value="1"/>
</dbReference>
<dbReference type="RefSeq" id="WP_037481108.1">
    <property type="nucleotide sequence ID" value="NZ_AZRA01000049.1"/>
</dbReference>
<comment type="caution">
    <text evidence="1">The sequence shown here is derived from an EMBL/GenBank/DDBJ whole genome shotgun (WGS) entry which is preliminary data.</text>
</comment>
<protein>
    <recommendedName>
        <fullName evidence="3">Glycosyltransferase family 1 protein</fullName>
    </recommendedName>
</protein>
<dbReference type="eggNOG" id="ENOG5033U67">
    <property type="taxonomic scope" value="Bacteria"/>
</dbReference>
<organism evidence="1 2">
    <name type="scientific">Sphaerotilus natans subsp. natans DSM 6575</name>
    <dbReference type="NCBI Taxonomy" id="1286631"/>
    <lineage>
        <taxon>Bacteria</taxon>
        <taxon>Pseudomonadati</taxon>
        <taxon>Pseudomonadota</taxon>
        <taxon>Betaproteobacteria</taxon>
        <taxon>Burkholderiales</taxon>
        <taxon>Sphaerotilaceae</taxon>
        <taxon>Sphaerotilus</taxon>
    </lineage>
</organism>
<dbReference type="AlphaFoldDB" id="A0A059KM69"/>
<dbReference type="STRING" id="34103.SAMN05421778_11697"/>
<sequence>MSLKVLHLSPTPLVAAPGKLSRALRQAGHDSLCVALNDYPKNGPLHGKFIDDVTLLAEASSEVKDLVDGFARAADVIHIHNDLPASTVQWLRELSPRARFVYQVHSPLREGPLYFERAPALGLPISRHLVVGQYQPRHYPDYLAVPNLVLDEPFLAPRRDDEPLRVLFSPTHSRTGRWNAKYSERLEKVLRTLHDLKRVEIVWPTAPLSPSTLMALRRTCHASIDEIVTGAFHQVSIEGLCAGNVVINRADFFSKSMMACCARAPELPPFVHADESSIEDVLIDLALSPRRTAELQAASFRYFDAHLRADRLVNRFVHIYETLH</sequence>
<gene>
    <name evidence="1" type="ORF">X805_19110</name>
</gene>
<dbReference type="Proteomes" id="UP000026714">
    <property type="component" value="Unassembled WGS sequence"/>
</dbReference>
<name>A0A059KM69_9BURK</name>
<reference evidence="1 2" key="1">
    <citation type="journal article" date="2014" name="FEMS Microbiol. Ecol.">
        <title>Sphaerotilus natans encrusted with nanoball-shaped Fe(III) oxide minerals formed by nitrate-reducing mixotrophic Fe(II) oxidation.</title>
        <authorList>
            <person name="Park S."/>
            <person name="Kim D.H."/>
            <person name="Lee J.H."/>
            <person name="Hur H.G."/>
        </authorList>
    </citation>
    <scope>NUCLEOTIDE SEQUENCE [LARGE SCALE GENOMIC DNA]</scope>
    <source>
        <strain evidence="1 2">DSM 6575</strain>
    </source>
</reference>
<proteinExistence type="predicted"/>